<feature type="compositionally biased region" description="Pro residues" evidence="1">
    <location>
        <begin position="479"/>
        <end position="501"/>
    </location>
</feature>
<evidence type="ECO:0000256" key="2">
    <source>
        <dbReference type="SAM" id="SignalP"/>
    </source>
</evidence>
<reference evidence="3 6" key="2">
    <citation type="submission" date="2017-12" db="EMBL/GenBank/DDBJ databases">
        <title>Pharmacopeia of the Arctic Ocean.</title>
        <authorList>
            <person name="Collins E."/>
            <person name="Ducluzeau A.-L."/>
        </authorList>
    </citation>
    <scope>NUCLEOTIDE SEQUENCE [LARGE SCALE GENOMIC DNA]</scope>
    <source>
        <strain evidence="3 6">DSM 23325</strain>
    </source>
</reference>
<evidence type="ECO:0000313" key="3">
    <source>
        <dbReference type="EMBL" id="PKH41252.1"/>
    </source>
</evidence>
<keyword evidence="6" id="KW-1185">Reference proteome</keyword>
<evidence type="ECO:0000256" key="1">
    <source>
        <dbReference type="SAM" id="MobiDB-lite"/>
    </source>
</evidence>
<feature type="region of interest" description="Disordered" evidence="1">
    <location>
        <begin position="474"/>
        <end position="519"/>
    </location>
</feature>
<dbReference type="Proteomes" id="UP000233565">
    <property type="component" value="Unassembled WGS sequence"/>
</dbReference>
<evidence type="ECO:0000313" key="6">
    <source>
        <dbReference type="Proteomes" id="UP000233565"/>
    </source>
</evidence>
<proteinExistence type="predicted"/>
<sequence>MAVRSVRPSLVVRALVVAALGVPTLVTAASADTVSLTSNAPSDLGCAVPSLTGPAPLEEALDAGVSATTVRLLNDLTRDELAHMREDDTSWLDDCGRVFVVDEAVPERQQEAVSPVASDEVPADVFGLASRPSSTRTIYLDFDGATSSGTRWRNGEQIVSPAYSIDEDRSTFSQTERAQVFQAWRVVAEDFAPFDVNVTTRRPDPSALTRSTSSDQAYGIPVVVTPTNSVGESCACGGAAYIGIFGAVGATDYQPAWIFTSGSGTGGDNIGQVISHEVGHTFGLSHDGTSETSYYAGDKGWAPIMGSSYSRRATHWSSGEYAGADNTEDDVAIISEVAPTLSDDHANGPIGATRLAAGTPTPGTLTSRTDTDAFTFTADLGTALTVAGPSGYSNIDVQVTVYDSVGTRVATIDPTADTASDASMDATWSTMLPTAAGTYTAVVDGVGNGDPAEPGRYSDFGAIGTYTVGLVTGASAIPTPTPTAPSSPTPTPTPPPTPTPVPTASAASTTTSATSGRMRFRTTRLPRARVGKAYRAVIAFSGPVTEARVDWRLPPGLRWRTSGDRIVITGTVRRASHTTFSTVLSGDGPSVRHRFRLVAR</sequence>
<organism evidence="4 5">
    <name type="scientific">Nocardioides alpinus</name>
    <dbReference type="NCBI Taxonomy" id="748909"/>
    <lineage>
        <taxon>Bacteria</taxon>
        <taxon>Bacillati</taxon>
        <taxon>Actinomycetota</taxon>
        <taxon>Actinomycetes</taxon>
        <taxon>Propionibacteriales</taxon>
        <taxon>Nocardioidaceae</taxon>
        <taxon>Nocardioides</taxon>
    </lineage>
</organism>
<dbReference type="STRING" id="748909.SAMN05192575_11022"/>
<evidence type="ECO:0000313" key="4">
    <source>
        <dbReference type="EMBL" id="SFB39747.1"/>
    </source>
</evidence>
<dbReference type="EMBL" id="FOKC01000010">
    <property type="protein sequence ID" value="SFB39747.1"/>
    <property type="molecule type" value="Genomic_DNA"/>
</dbReference>
<dbReference type="Pfam" id="PF13688">
    <property type="entry name" value="Reprolysin_5"/>
    <property type="match status" value="1"/>
</dbReference>
<dbReference type="Gene3D" id="3.40.390.10">
    <property type="entry name" value="Collagenase (Catalytic Domain)"/>
    <property type="match status" value="1"/>
</dbReference>
<gene>
    <name evidence="3" type="ORF">CXG46_09155</name>
    <name evidence="4" type="ORF">SAMN05192575_11022</name>
</gene>
<dbReference type="GO" id="GO:0008237">
    <property type="term" value="F:metallopeptidase activity"/>
    <property type="evidence" value="ECO:0007669"/>
    <property type="project" value="InterPro"/>
</dbReference>
<feature type="chain" id="PRO_5011577545" evidence="2">
    <location>
        <begin position="29"/>
        <end position="600"/>
    </location>
</feature>
<protein>
    <submittedName>
        <fullName evidence="4">Metallo-peptidase family M12</fullName>
    </submittedName>
</protein>
<reference evidence="4" key="1">
    <citation type="submission" date="2016-10" db="EMBL/GenBank/DDBJ databases">
        <authorList>
            <person name="de Groot N.N."/>
        </authorList>
    </citation>
    <scope>NUCLEOTIDE SEQUENCE [LARGE SCALE GENOMIC DNA]</scope>
    <source>
        <strain evidence="4">CGMCC 1.10697</strain>
    </source>
</reference>
<dbReference type="Gene3D" id="2.60.120.380">
    <property type="match status" value="1"/>
</dbReference>
<dbReference type="OrthoDB" id="954626at2"/>
<dbReference type="AlphaFoldDB" id="A0A1I1AP65"/>
<dbReference type="EMBL" id="PJBV01000015">
    <property type="protein sequence ID" value="PKH41252.1"/>
    <property type="molecule type" value="Genomic_DNA"/>
</dbReference>
<feature type="compositionally biased region" description="Low complexity" evidence="1">
    <location>
        <begin position="502"/>
        <end position="515"/>
    </location>
</feature>
<evidence type="ECO:0000313" key="5">
    <source>
        <dbReference type="Proteomes" id="UP000199113"/>
    </source>
</evidence>
<dbReference type="Proteomes" id="UP000199113">
    <property type="component" value="Unassembled WGS sequence"/>
</dbReference>
<dbReference type="RefSeq" id="WP_091200557.1">
    <property type="nucleotide sequence ID" value="NZ_FOKC01000010.1"/>
</dbReference>
<accession>A0A1I1AP65</accession>
<dbReference type="SUPFAM" id="SSF55486">
    <property type="entry name" value="Metalloproteases ('zincins'), catalytic domain"/>
    <property type="match status" value="1"/>
</dbReference>
<dbReference type="InterPro" id="IPR024079">
    <property type="entry name" value="MetalloPept_cat_dom_sf"/>
</dbReference>
<feature type="signal peptide" evidence="2">
    <location>
        <begin position="1"/>
        <end position="28"/>
    </location>
</feature>
<keyword evidence="2" id="KW-0732">Signal</keyword>
<name>A0A1I1AP65_9ACTN</name>